<reference evidence="2" key="2">
    <citation type="journal article" date="2015" name="Fish Shellfish Immunol.">
        <title>Early steps in the European eel (Anguilla anguilla)-Vibrio vulnificus interaction in the gills: Role of the RtxA13 toxin.</title>
        <authorList>
            <person name="Callol A."/>
            <person name="Pajuelo D."/>
            <person name="Ebbesson L."/>
            <person name="Teles M."/>
            <person name="MacKenzie S."/>
            <person name="Amaro C."/>
        </authorList>
    </citation>
    <scope>NUCLEOTIDE SEQUENCE</scope>
</reference>
<reference evidence="2" key="1">
    <citation type="submission" date="2014-11" db="EMBL/GenBank/DDBJ databases">
        <authorList>
            <person name="Amaro Gonzalez C."/>
        </authorList>
    </citation>
    <scope>NUCLEOTIDE SEQUENCE</scope>
</reference>
<feature type="transmembrane region" description="Helical" evidence="1">
    <location>
        <begin position="6"/>
        <end position="30"/>
    </location>
</feature>
<proteinExistence type="predicted"/>
<keyword evidence="1" id="KW-0472">Membrane</keyword>
<dbReference type="AlphaFoldDB" id="A0A0E9R9I8"/>
<keyword evidence="1" id="KW-0812">Transmembrane</keyword>
<accession>A0A0E9R9I8</accession>
<sequence length="32" mass="3599">MQDDPGLSLTLGFPVWGGVCLFLFCGLLVWQW</sequence>
<name>A0A0E9R9I8_ANGAN</name>
<dbReference type="EMBL" id="GBXM01083569">
    <property type="protein sequence ID" value="JAH25008.1"/>
    <property type="molecule type" value="Transcribed_RNA"/>
</dbReference>
<protein>
    <submittedName>
        <fullName evidence="2">Uncharacterized protein</fullName>
    </submittedName>
</protein>
<evidence type="ECO:0000313" key="2">
    <source>
        <dbReference type="EMBL" id="JAH25008.1"/>
    </source>
</evidence>
<keyword evidence="1" id="KW-1133">Transmembrane helix</keyword>
<evidence type="ECO:0000256" key="1">
    <source>
        <dbReference type="SAM" id="Phobius"/>
    </source>
</evidence>
<organism evidence="2">
    <name type="scientific">Anguilla anguilla</name>
    <name type="common">European freshwater eel</name>
    <name type="synonym">Muraena anguilla</name>
    <dbReference type="NCBI Taxonomy" id="7936"/>
    <lineage>
        <taxon>Eukaryota</taxon>
        <taxon>Metazoa</taxon>
        <taxon>Chordata</taxon>
        <taxon>Craniata</taxon>
        <taxon>Vertebrata</taxon>
        <taxon>Euteleostomi</taxon>
        <taxon>Actinopterygii</taxon>
        <taxon>Neopterygii</taxon>
        <taxon>Teleostei</taxon>
        <taxon>Anguilliformes</taxon>
        <taxon>Anguillidae</taxon>
        <taxon>Anguilla</taxon>
    </lineage>
</organism>